<dbReference type="PANTHER" id="PTHR22891">
    <property type="entry name" value="EUKARYOTIC TRANSLATION INITIATION FACTOR 2C"/>
    <property type="match status" value="1"/>
</dbReference>
<protein>
    <submittedName>
        <fullName evidence="1">Uncharacterized protein</fullName>
    </submittedName>
</protein>
<dbReference type="OrthoDB" id="1688193at2759"/>
<name>A0A811PEH6_9POAL</name>
<sequence length="328" mass="36744">MGAEGVKMATQIEVDGGPLLREQAQASPPPPLWLATAAEKTAHKQISDAHRATEVEEAAVRSMAEHSRNGAGGSRATVAESGNIVEMPCRPERSATLDAHNIGMSIPVGNSLEKRVHIGLFHDKNVSFSKEHSKWMYKNNQHFQNSYHNNYNIGSIFWMVLHNKCADDKFAQEFGINVNSDLVTVPASVLPPPLKMINGGTIDNWTCLNFSRMRSDEVQRLDLTHMCNATGMSKDDNELVLPHSMVYGKALEVARKGNYNFDTCDIVMKCLQKAERKVDEQMQKQKEQPNVSMNGTSEKEMHAWRIIPHLILKLFLGIDMVHLDRVQE</sequence>
<reference evidence="1" key="1">
    <citation type="submission" date="2020-10" db="EMBL/GenBank/DDBJ databases">
        <authorList>
            <person name="Han B."/>
            <person name="Lu T."/>
            <person name="Zhao Q."/>
            <person name="Huang X."/>
            <person name="Zhao Y."/>
        </authorList>
    </citation>
    <scope>NUCLEOTIDE SEQUENCE</scope>
</reference>
<evidence type="ECO:0000313" key="1">
    <source>
        <dbReference type="EMBL" id="CAD6245805.1"/>
    </source>
</evidence>
<keyword evidence="2" id="KW-1185">Reference proteome</keyword>
<accession>A0A811PEH6</accession>
<comment type="caution">
    <text evidence="1">The sequence shown here is derived from an EMBL/GenBank/DDBJ whole genome shotgun (WGS) entry which is preliminary data.</text>
</comment>
<gene>
    <name evidence="1" type="ORF">NCGR_LOCUS30092</name>
</gene>
<dbReference type="EMBL" id="CAJGYO010000007">
    <property type="protein sequence ID" value="CAD6245805.1"/>
    <property type="molecule type" value="Genomic_DNA"/>
</dbReference>
<dbReference type="AlphaFoldDB" id="A0A811PEH6"/>
<dbReference type="Proteomes" id="UP000604825">
    <property type="component" value="Unassembled WGS sequence"/>
</dbReference>
<evidence type="ECO:0000313" key="2">
    <source>
        <dbReference type="Proteomes" id="UP000604825"/>
    </source>
</evidence>
<organism evidence="1 2">
    <name type="scientific">Miscanthus lutarioriparius</name>
    <dbReference type="NCBI Taxonomy" id="422564"/>
    <lineage>
        <taxon>Eukaryota</taxon>
        <taxon>Viridiplantae</taxon>
        <taxon>Streptophyta</taxon>
        <taxon>Embryophyta</taxon>
        <taxon>Tracheophyta</taxon>
        <taxon>Spermatophyta</taxon>
        <taxon>Magnoliopsida</taxon>
        <taxon>Liliopsida</taxon>
        <taxon>Poales</taxon>
        <taxon>Poaceae</taxon>
        <taxon>PACMAD clade</taxon>
        <taxon>Panicoideae</taxon>
        <taxon>Andropogonodae</taxon>
        <taxon>Andropogoneae</taxon>
        <taxon>Saccharinae</taxon>
        <taxon>Miscanthus</taxon>
    </lineage>
</organism>
<proteinExistence type="predicted"/>